<proteinExistence type="predicted"/>
<accession>A0A182IG64</accession>
<dbReference type="EnsemblMetazoa" id="AARA014466-RA">
    <property type="protein sequence ID" value="AARA014466-PA"/>
    <property type="gene ID" value="AARA014466"/>
</dbReference>
<reference evidence="1" key="1">
    <citation type="submission" date="2022-08" db="UniProtKB">
        <authorList>
            <consortium name="EnsemblMetazoa"/>
        </authorList>
    </citation>
    <scope>IDENTIFICATION</scope>
    <source>
        <strain evidence="1">Dongola</strain>
    </source>
</reference>
<keyword evidence="2" id="KW-1185">Reference proteome</keyword>
<dbReference type="AlphaFoldDB" id="A0A182IG64"/>
<protein>
    <submittedName>
        <fullName evidence="1">Uncharacterized protein</fullName>
    </submittedName>
</protein>
<dbReference type="VEuPathDB" id="VectorBase:AARA014466"/>
<evidence type="ECO:0000313" key="1">
    <source>
        <dbReference type="EnsemblMetazoa" id="AARA014466-PA"/>
    </source>
</evidence>
<dbReference type="Proteomes" id="UP000075840">
    <property type="component" value="Unassembled WGS sequence"/>
</dbReference>
<sequence length="28" mass="3319">MTWSPVTKCQFPRLLVWHSISMAQREAD</sequence>
<evidence type="ECO:0000313" key="2">
    <source>
        <dbReference type="Proteomes" id="UP000075840"/>
    </source>
</evidence>
<name>A0A182IG64_ANOAR</name>
<dbReference type="EMBL" id="APCN01001423">
    <property type="status" value="NOT_ANNOTATED_CDS"/>
    <property type="molecule type" value="Genomic_DNA"/>
</dbReference>
<organism evidence="1 2">
    <name type="scientific">Anopheles arabiensis</name>
    <name type="common">Mosquito</name>
    <dbReference type="NCBI Taxonomy" id="7173"/>
    <lineage>
        <taxon>Eukaryota</taxon>
        <taxon>Metazoa</taxon>
        <taxon>Ecdysozoa</taxon>
        <taxon>Arthropoda</taxon>
        <taxon>Hexapoda</taxon>
        <taxon>Insecta</taxon>
        <taxon>Pterygota</taxon>
        <taxon>Neoptera</taxon>
        <taxon>Endopterygota</taxon>
        <taxon>Diptera</taxon>
        <taxon>Nematocera</taxon>
        <taxon>Culicoidea</taxon>
        <taxon>Culicidae</taxon>
        <taxon>Anophelinae</taxon>
        <taxon>Anopheles</taxon>
    </lineage>
</organism>